<dbReference type="AlphaFoldDB" id="A0A1Q2L2I3"/>
<gene>
    <name evidence="3" type="ORF">B0X71_17030</name>
</gene>
<dbReference type="InterPro" id="IPR005115">
    <property type="entry name" value="Gly_transporter"/>
</dbReference>
<evidence type="ECO:0000256" key="1">
    <source>
        <dbReference type="SAM" id="Phobius"/>
    </source>
</evidence>
<keyword evidence="1" id="KW-0812">Transmembrane</keyword>
<accession>A0A1Q2L2I3</accession>
<proteinExistence type="predicted"/>
<reference evidence="3 4" key="1">
    <citation type="submission" date="2017-02" db="EMBL/GenBank/DDBJ databases">
        <title>The complete genomic sequence of a novel cold adapted crude oil-degrading bacterium Planococcus qaidamina Y42.</title>
        <authorList>
            <person name="Yang R."/>
        </authorList>
    </citation>
    <scope>NUCLEOTIDE SEQUENCE [LARGE SCALE GENOMIC DNA]</scope>
    <source>
        <strain evidence="3 4">Y42</strain>
    </source>
</reference>
<feature type="transmembrane region" description="Helical" evidence="1">
    <location>
        <begin position="6"/>
        <end position="23"/>
    </location>
</feature>
<organism evidence="3 4">
    <name type="scientific">Planococcus lenghuensis</name>
    <dbReference type="NCBI Taxonomy" id="2213202"/>
    <lineage>
        <taxon>Bacteria</taxon>
        <taxon>Bacillati</taxon>
        <taxon>Bacillota</taxon>
        <taxon>Bacilli</taxon>
        <taxon>Bacillales</taxon>
        <taxon>Caryophanaceae</taxon>
        <taxon>Planococcus</taxon>
    </lineage>
</organism>
<dbReference type="KEGG" id="pmar:B0X71_17030"/>
<dbReference type="Proteomes" id="UP000188184">
    <property type="component" value="Chromosome"/>
</dbReference>
<keyword evidence="1" id="KW-1133">Transmembrane helix</keyword>
<sequence length="103" mass="11273">MAWELLSMIGTVAFAISGAFIAMEEKYDISGVFILGGAGRPHDRTGDCARRCGPYHPVRPDHGIAGFICPIQMAAAVPACLRWLSLEKQFIHPAPLKLMTEYL</sequence>
<feature type="domain" description="Glycine transporter" evidence="2">
    <location>
        <begin position="5"/>
        <end position="36"/>
    </location>
</feature>
<keyword evidence="1" id="KW-0472">Membrane</keyword>
<evidence type="ECO:0000313" key="3">
    <source>
        <dbReference type="EMBL" id="AQQ54639.1"/>
    </source>
</evidence>
<dbReference type="EMBL" id="CP019640">
    <property type="protein sequence ID" value="AQQ54639.1"/>
    <property type="molecule type" value="Genomic_DNA"/>
</dbReference>
<evidence type="ECO:0000313" key="4">
    <source>
        <dbReference type="Proteomes" id="UP000188184"/>
    </source>
</evidence>
<keyword evidence="4" id="KW-1185">Reference proteome</keyword>
<name>A0A1Q2L2I3_9BACL</name>
<evidence type="ECO:0000259" key="2">
    <source>
        <dbReference type="Pfam" id="PF03458"/>
    </source>
</evidence>
<dbReference type="Pfam" id="PF03458">
    <property type="entry name" value="Gly_transporter"/>
    <property type="match status" value="1"/>
</dbReference>
<protein>
    <recommendedName>
        <fullName evidence="2">Glycine transporter domain-containing protein</fullName>
    </recommendedName>
</protein>